<evidence type="ECO:0000313" key="1">
    <source>
        <dbReference type="EMBL" id="BBN97957.1"/>
    </source>
</evidence>
<name>A0A5K7WUG3_9BACL</name>
<evidence type="ECO:0000313" key="2">
    <source>
        <dbReference type="Proteomes" id="UP000326951"/>
    </source>
</evidence>
<gene>
    <name evidence="1" type="ORF">St703_06620</name>
</gene>
<protein>
    <submittedName>
        <fullName evidence="1">ABC transporter</fullName>
    </submittedName>
</protein>
<proteinExistence type="predicted"/>
<dbReference type="InterPro" id="IPR021525">
    <property type="entry name" value="DUF3189"/>
</dbReference>
<dbReference type="Pfam" id="PF11385">
    <property type="entry name" value="DUF3189"/>
    <property type="match status" value="1"/>
</dbReference>
<organism evidence="1 2">
    <name type="scientific">Sporolactobacillus terrae</name>
    <dbReference type="NCBI Taxonomy" id="269673"/>
    <lineage>
        <taxon>Bacteria</taxon>
        <taxon>Bacillati</taxon>
        <taxon>Bacillota</taxon>
        <taxon>Bacilli</taxon>
        <taxon>Bacillales</taxon>
        <taxon>Sporolactobacillaceae</taxon>
        <taxon>Sporolactobacillus</taxon>
    </lineage>
</organism>
<dbReference type="RefSeq" id="WP_139691655.1">
    <property type="nucleotide sequence ID" value="NZ_AP021853.1"/>
</dbReference>
<dbReference type="EMBL" id="AP021853">
    <property type="protein sequence ID" value="BBN97957.1"/>
    <property type="molecule type" value="Genomic_DNA"/>
</dbReference>
<dbReference type="AlphaFoldDB" id="A0A5K7WUG3"/>
<reference evidence="1 2" key="1">
    <citation type="submission" date="2019-09" db="EMBL/GenBank/DDBJ databases">
        <title>Complete genome sequence of Sporolactobacillus terrae 70-3.</title>
        <authorList>
            <person name="Tanaka N."/>
            <person name="Shiwa Y."/>
            <person name="Fujita N."/>
            <person name="Tanasupawat S."/>
        </authorList>
    </citation>
    <scope>NUCLEOTIDE SEQUENCE [LARGE SCALE GENOMIC DNA]</scope>
    <source>
        <strain evidence="1 2">70-3</strain>
    </source>
</reference>
<accession>A0A5K7WUG3</accession>
<dbReference type="Proteomes" id="UP000326951">
    <property type="component" value="Chromosome"/>
</dbReference>
<sequence>MIYIYNDFGGTHTTSLAAAYHLNLIPDDRKLTSQEILEVPYFNQLNASDMGTFIFHGVDEQGNAVYTVGRGPGKHVLPAMTHLAELLAEKYHGDEKIIFSNTSPTVPFAMTMGGLCSRWMHIDFIGVPLLTFGAKQCWQDLVKLVVYTKKAGRTSQKKVTVLENKGFK</sequence>